<proteinExistence type="predicted"/>
<protein>
    <submittedName>
        <fullName evidence="1">Putative ORFan</fullName>
    </submittedName>
</protein>
<dbReference type="GeneID" id="80517008"/>
<dbReference type="EMBL" id="MF405918">
    <property type="protein sequence ID" value="QKU33709.1"/>
    <property type="molecule type" value="Genomic_DNA"/>
</dbReference>
<reference evidence="1" key="2">
    <citation type="journal article" date="2018" name="Nat. Commun.">
        <title>Tailed giant Tupanvirus possesses the most complete translational apparatus of the known virosphere.</title>
        <authorList>
            <person name="Abrahao J."/>
            <person name="Silva L."/>
            <person name="Silva L.S."/>
            <person name="Khalil J.Y.B."/>
            <person name="Rodrigues R."/>
            <person name="Arantes T."/>
            <person name="Assis F."/>
            <person name="Boratto P."/>
            <person name="Andrade M."/>
            <person name="Kroon E.G."/>
            <person name="Ribeiro B."/>
            <person name="Bergier I."/>
            <person name="Seligmann H."/>
            <person name="Ghigo E."/>
            <person name="Colson P."/>
            <person name="Levasseur A."/>
            <person name="Kroemer G."/>
            <person name="Raoult D."/>
            <person name="La Scola B."/>
        </authorList>
    </citation>
    <scope>NUCLEOTIDE SEQUENCE [LARGE SCALE GENOMIC DNA]</scope>
    <source>
        <strain evidence="1">Deep ocean</strain>
    </source>
</reference>
<dbReference type="InterPro" id="IPR008979">
    <property type="entry name" value="Galactose-bd-like_sf"/>
</dbReference>
<accession>A0A6N1NDH8</accession>
<evidence type="ECO:0000313" key="1">
    <source>
        <dbReference type="EMBL" id="QKU33709.1"/>
    </source>
</evidence>
<dbReference type="KEGG" id="vg:80517008"/>
<reference evidence="1" key="1">
    <citation type="submission" date="2017-06" db="EMBL/GenBank/DDBJ databases">
        <authorList>
            <person name="Assis F.L."/>
            <person name="Abrahao J.S."/>
            <person name="Silva L."/>
            <person name="Khalil J.B."/>
            <person name="Rodrigues R."/>
            <person name="Silva L.S."/>
            <person name="Boratto P."/>
            <person name="Andrade M."/>
            <person name="Kroon E.G."/>
            <person name="Ribeiro B."/>
            <person name="Bergier I."/>
            <person name="Seligmann H."/>
            <person name="Ghigo E."/>
            <person name="Colson P."/>
            <person name="Levasseur A."/>
            <person name="Raoult D."/>
            <person name="Scola B.L."/>
        </authorList>
    </citation>
    <scope>NUCLEOTIDE SEQUENCE</scope>
    <source>
        <strain evidence="1">Deep ocean</strain>
    </source>
</reference>
<name>A0A6N1NDH8_9VIRU</name>
<organism evidence="1">
    <name type="scientific">Tupanvirus deep ocean</name>
    <dbReference type="NCBI Taxonomy" id="2126984"/>
    <lineage>
        <taxon>Viruses</taxon>
        <taxon>Varidnaviria</taxon>
        <taxon>Bamfordvirae</taxon>
        <taxon>Nucleocytoviricota</taxon>
        <taxon>Megaviricetes</taxon>
        <taxon>Imitervirales</taxon>
        <taxon>Mimiviridae</taxon>
        <taxon>Megamimivirinae</taxon>
        <taxon>Tupanvirus</taxon>
        <taxon>Tupanvirus altamarinense</taxon>
    </lineage>
</organism>
<dbReference type="RefSeq" id="YP_010780317.1">
    <property type="nucleotide sequence ID" value="NC_075038.1"/>
</dbReference>
<dbReference type="SUPFAM" id="SSF49785">
    <property type="entry name" value="Galactose-binding domain-like"/>
    <property type="match status" value="1"/>
</dbReference>
<dbReference type="Gene3D" id="2.60.120.260">
    <property type="entry name" value="Galactose-binding domain-like"/>
    <property type="match status" value="1"/>
</dbReference>
<sequence length="277" mass="31143">MSNLVVNGNFSFDFAGWNPSESVFISTEIYHVAPKSTVLPSVGSVSQTNIPTIVGVTYLLVFYAYVENGSGNIRYVIGESIADIVNIEPTNTWIRIEKQFIATGATDIYFENFFSSNVYIDNVSVTANIICYSGKSIVKCRDKKSGKIIQIRAKDILSQKHEVYSINDKIFVPIIYNIVNGPTDKYMLIEKNSLGINYPTEDFYVTGGHMLVINGKEIKARDIPTAKKIRVKSELVYSICTKKREPISVNNLAVIAWGKEEWHEYAAKKGILWKNNE</sequence>